<comment type="caution">
    <text evidence="7">The sequence shown here is derived from an EMBL/GenBank/DDBJ whole genome shotgun (WGS) entry which is preliminary data.</text>
</comment>
<keyword evidence="4" id="KW-0735">Signal-anchor</keyword>
<gene>
    <name evidence="7" type="ORF">CDD82_4413</name>
</gene>
<comment type="subcellular location">
    <subcellularLocation>
        <location evidence="1">Membrane</location>
        <topology evidence="1">Single-pass type II membrane protein</topology>
    </subcellularLocation>
</comment>
<evidence type="ECO:0000256" key="4">
    <source>
        <dbReference type="ARBA" id="ARBA00022968"/>
    </source>
</evidence>
<reference evidence="7 8" key="1">
    <citation type="submission" date="2017-06" db="EMBL/GenBank/DDBJ databases">
        <title>Ant-infecting Ophiocordyceps genomes reveal a high diversity of potential behavioral manipulation genes and a possible major role for enterotoxins.</title>
        <authorList>
            <person name="De Bekker C."/>
            <person name="Evans H.C."/>
            <person name="Brachmann A."/>
            <person name="Hughes D.P."/>
        </authorList>
    </citation>
    <scope>NUCLEOTIDE SEQUENCE [LARGE SCALE GENOMIC DNA]</scope>
    <source>
        <strain evidence="7 8">1348a</strain>
    </source>
</reference>
<evidence type="ECO:0000256" key="1">
    <source>
        <dbReference type="ARBA" id="ARBA00004606"/>
    </source>
</evidence>
<comment type="similarity">
    <text evidence="2">Belongs to the glycosyltransferase 31 family. Beta3-Gal-T subfamily.</text>
</comment>
<dbReference type="Gene3D" id="3.90.550.50">
    <property type="match status" value="1"/>
</dbReference>
<evidence type="ECO:0000256" key="2">
    <source>
        <dbReference type="ARBA" id="ARBA00006462"/>
    </source>
</evidence>
<keyword evidence="3" id="KW-0812">Transmembrane</keyword>
<dbReference type="OrthoDB" id="414175at2759"/>
<dbReference type="EMBL" id="NJEU01000369">
    <property type="protein sequence ID" value="PHH75509.1"/>
    <property type="molecule type" value="Genomic_DNA"/>
</dbReference>
<protein>
    <submittedName>
        <fullName evidence="7">Uncharacterized protein</fullName>
    </submittedName>
</protein>
<evidence type="ECO:0000256" key="3">
    <source>
        <dbReference type="ARBA" id="ARBA00022692"/>
    </source>
</evidence>
<keyword evidence="6" id="KW-0472">Membrane</keyword>
<proteinExistence type="inferred from homology"/>
<evidence type="ECO:0000256" key="6">
    <source>
        <dbReference type="ARBA" id="ARBA00023136"/>
    </source>
</evidence>
<dbReference type="AlphaFoldDB" id="A0A2C5XKI3"/>
<evidence type="ECO:0000256" key="5">
    <source>
        <dbReference type="ARBA" id="ARBA00022989"/>
    </source>
</evidence>
<name>A0A2C5XKI3_9HYPO</name>
<dbReference type="PANTHER" id="PTHR23033:SF47">
    <property type="entry name" value="APPLE DOMAIN-CONTAINING PROTEIN-RELATED"/>
    <property type="match status" value="1"/>
</dbReference>
<keyword evidence="5" id="KW-1133">Transmembrane helix</keyword>
<evidence type="ECO:0000313" key="7">
    <source>
        <dbReference type="EMBL" id="PHH75509.1"/>
    </source>
</evidence>
<organism evidence="7 8">
    <name type="scientific">Ophiocordyceps australis</name>
    <dbReference type="NCBI Taxonomy" id="1399860"/>
    <lineage>
        <taxon>Eukaryota</taxon>
        <taxon>Fungi</taxon>
        <taxon>Dikarya</taxon>
        <taxon>Ascomycota</taxon>
        <taxon>Pezizomycotina</taxon>
        <taxon>Sordariomycetes</taxon>
        <taxon>Hypocreomycetidae</taxon>
        <taxon>Hypocreales</taxon>
        <taxon>Ophiocordycipitaceae</taxon>
        <taxon>Ophiocordyceps</taxon>
    </lineage>
</organism>
<keyword evidence="8" id="KW-1185">Reference proteome</keyword>
<sequence length="425" mass="48799">MAFSPWMARVRRMRSWPLLLLALYCTVVMVLPLQRFQGDDAKRTSRMESRMEEREVRLTANSLYGRGMEAFVHREWDFDRPCSRMPETDDVLFVLKTGASEAFDKLPTQLLGSVQCLSDVLIFSDKEQQVGKYHLYDALDRVSDTVKKTSPEFELYESQLNCPVSLRDCTQPGQSGAWDLDKYKFLNILVRTWEMRPGHKYYLFAEADSYVFWPNMMHWLRTRAAKASDELYAGSVALQDDFPFAHGGSGYVLSGRVVERVVESMPGLAPRFDGLAPTKCCGDLLLGMAMHEAGVVVRHAFPMFNGEKTAVLPFGETHWCQPILTLHHMDAEDVATMWQYEQTRTSTDILQIKDLYHAFIEPHLIPQRTDWDNLSEDACLAHPDTLFPVHDPLFPLLPPHAEKSPLELPPRTPPRRLILRLGRRH</sequence>
<dbReference type="Proteomes" id="UP000224854">
    <property type="component" value="Unassembled WGS sequence"/>
</dbReference>
<dbReference type="InterPro" id="IPR026050">
    <property type="entry name" value="C1GALT1/C1GALT1_chp1"/>
</dbReference>
<dbReference type="GO" id="GO:0016020">
    <property type="term" value="C:membrane"/>
    <property type="evidence" value="ECO:0007669"/>
    <property type="project" value="UniProtKB-SubCell"/>
</dbReference>
<evidence type="ECO:0000313" key="8">
    <source>
        <dbReference type="Proteomes" id="UP000224854"/>
    </source>
</evidence>
<dbReference type="PANTHER" id="PTHR23033">
    <property type="entry name" value="BETA1,3-GALACTOSYLTRANSFERASE"/>
    <property type="match status" value="1"/>
</dbReference>
<accession>A0A2C5XKI3</accession>